<proteinExistence type="predicted"/>
<dbReference type="RefSeq" id="WP_007923621.1">
    <property type="nucleotide sequence ID" value="NZ_ADVG01000006.1"/>
</dbReference>
<dbReference type="Proteomes" id="UP000004508">
    <property type="component" value="Unassembled WGS sequence"/>
</dbReference>
<reference evidence="2 3" key="1">
    <citation type="journal article" date="2011" name="Stand. Genomic Sci.">
        <title>Non-contiguous finished genome sequence and contextual data of the filamentous soil bacterium Ktedonobacter racemifer type strain (SOSP1-21).</title>
        <authorList>
            <person name="Chang Y.J."/>
            <person name="Land M."/>
            <person name="Hauser L."/>
            <person name="Chertkov O."/>
            <person name="Del Rio T.G."/>
            <person name="Nolan M."/>
            <person name="Copeland A."/>
            <person name="Tice H."/>
            <person name="Cheng J.F."/>
            <person name="Lucas S."/>
            <person name="Han C."/>
            <person name="Goodwin L."/>
            <person name="Pitluck S."/>
            <person name="Ivanova N."/>
            <person name="Ovchinikova G."/>
            <person name="Pati A."/>
            <person name="Chen A."/>
            <person name="Palaniappan K."/>
            <person name="Mavromatis K."/>
            <person name="Liolios K."/>
            <person name="Brettin T."/>
            <person name="Fiebig A."/>
            <person name="Rohde M."/>
            <person name="Abt B."/>
            <person name="Goker M."/>
            <person name="Detter J.C."/>
            <person name="Woyke T."/>
            <person name="Bristow J."/>
            <person name="Eisen J.A."/>
            <person name="Markowitz V."/>
            <person name="Hugenholtz P."/>
            <person name="Kyrpides N.C."/>
            <person name="Klenk H.P."/>
            <person name="Lapidus A."/>
        </authorList>
    </citation>
    <scope>NUCLEOTIDE SEQUENCE [LARGE SCALE GENOMIC DNA]</scope>
    <source>
        <strain evidence="3">DSM 44963</strain>
    </source>
</reference>
<comment type="caution">
    <text evidence="2">The sequence shown here is derived from an EMBL/GenBank/DDBJ whole genome shotgun (WGS) entry which is preliminary data.</text>
</comment>
<protein>
    <submittedName>
        <fullName evidence="2">Uncharacterized protein</fullName>
    </submittedName>
</protein>
<dbReference type="InParanoid" id="D6U8S9"/>
<keyword evidence="3" id="KW-1185">Reference proteome</keyword>
<dbReference type="STRING" id="485913.Krac_0117"/>
<organism evidence="2 3">
    <name type="scientific">Ktedonobacter racemifer DSM 44963</name>
    <dbReference type="NCBI Taxonomy" id="485913"/>
    <lineage>
        <taxon>Bacteria</taxon>
        <taxon>Bacillati</taxon>
        <taxon>Chloroflexota</taxon>
        <taxon>Ktedonobacteria</taxon>
        <taxon>Ktedonobacterales</taxon>
        <taxon>Ktedonobacteraceae</taxon>
        <taxon>Ktedonobacter</taxon>
    </lineage>
</organism>
<evidence type="ECO:0000256" key="1">
    <source>
        <dbReference type="SAM" id="MobiDB-lite"/>
    </source>
</evidence>
<gene>
    <name evidence="2" type="ORF">Krac_0117</name>
</gene>
<evidence type="ECO:0000313" key="2">
    <source>
        <dbReference type="EMBL" id="EFH79639.1"/>
    </source>
</evidence>
<sequence>MHHTSSFRCRSRQQEKQEPDAEAVGAIMPPPIPHGYNILEDPCMLFESGDEWATLAEHTGTGEVGLLVYDRQQARGFTDAEKSILLFAYQLQHATTIINSLSEAFKHEYAEEVGMLRSAWWCVEDEEARALVALLGPVPKEDKDTQEPAGAEAEGEVQA</sequence>
<dbReference type="AlphaFoldDB" id="D6U8S9"/>
<dbReference type="EMBL" id="ADVG01000006">
    <property type="protein sequence ID" value="EFH79639.1"/>
    <property type="molecule type" value="Genomic_DNA"/>
</dbReference>
<feature type="region of interest" description="Disordered" evidence="1">
    <location>
        <begin position="138"/>
        <end position="159"/>
    </location>
</feature>
<accession>D6U8S9</accession>
<feature type="compositionally biased region" description="Basic residues" evidence="1">
    <location>
        <begin position="1"/>
        <end position="11"/>
    </location>
</feature>
<evidence type="ECO:0000313" key="3">
    <source>
        <dbReference type="Proteomes" id="UP000004508"/>
    </source>
</evidence>
<feature type="region of interest" description="Disordered" evidence="1">
    <location>
        <begin position="1"/>
        <end position="23"/>
    </location>
</feature>
<name>D6U8S9_KTERA</name>